<comment type="caution">
    <text evidence="4">The sequence shown here is derived from an EMBL/GenBank/DDBJ whole genome shotgun (WGS) entry which is preliminary data.</text>
</comment>
<dbReference type="PANTHER" id="PTHR30487:SF0">
    <property type="entry name" value="PREPILIN LEADER PEPTIDASE_N-METHYLTRANSFERASE-RELATED"/>
    <property type="match status" value="1"/>
</dbReference>
<feature type="transmembrane region" description="Helical" evidence="2">
    <location>
        <begin position="90"/>
        <end position="108"/>
    </location>
</feature>
<feature type="transmembrane region" description="Helical" evidence="2">
    <location>
        <begin position="192"/>
        <end position="209"/>
    </location>
</feature>
<name>A0A6I4P1I4_9MICO</name>
<keyword evidence="2" id="KW-0472">Membrane</keyword>
<dbReference type="EMBL" id="WSTA01000115">
    <property type="protein sequence ID" value="MWC00242.1"/>
    <property type="molecule type" value="Genomic_DNA"/>
</dbReference>
<evidence type="ECO:0000256" key="2">
    <source>
        <dbReference type="SAM" id="Phobius"/>
    </source>
</evidence>
<dbReference type="Gene3D" id="1.20.120.1220">
    <property type="match status" value="1"/>
</dbReference>
<dbReference type="InterPro" id="IPR000045">
    <property type="entry name" value="Prepilin_IV_endopep_pep"/>
</dbReference>
<evidence type="ECO:0000256" key="1">
    <source>
        <dbReference type="ARBA" id="ARBA00005801"/>
    </source>
</evidence>
<reference evidence="4 5" key="1">
    <citation type="submission" date="2019-12" db="EMBL/GenBank/DDBJ databases">
        <authorList>
            <person name="Kim Y.S."/>
        </authorList>
    </citation>
    <scope>NUCLEOTIDE SEQUENCE [LARGE SCALE GENOMIC DNA]</scope>
    <source>
        <strain evidence="4 5">MMS17-SY077</strain>
    </source>
</reference>
<evidence type="ECO:0000259" key="3">
    <source>
        <dbReference type="Pfam" id="PF01478"/>
    </source>
</evidence>
<feature type="domain" description="Prepilin type IV endopeptidase peptidase" evidence="3">
    <location>
        <begin position="68"/>
        <end position="179"/>
    </location>
</feature>
<dbReference type="GO" id="GO:0006465">
    <property type="term" value="P:signal peptide processing"/>
    <property type="evidence" value="ECO:0007669"/>
    <property type="project" value="TreeGrafter"/>
</dbReference>
<dbReference type="Pfam" id="PF01478">
    <property type="entry name" value="Peptidase_A24"/>
    <property type="match status" value="1"/>
</dbReference>
<keyword evidence="5" id="KW-1185">Reference proteome</keyword>
<feature type="transmembrane region" description="Helical" evidence="2">
    <location>
        <begin position="147"/>
        <end position="180"/>
    </location>
</feature>
<dbReference type="GO" id="GO:0004190">
    <property type="term" value="F:aspartic-type endopeptidase activity"/>
    <property type="evidence" value="ECO:0007669"/>
    <property type="project" value="InterPro"/>
</dbReference>
<dbReference type="AlphaFoldDB" id="A0A6I4P1I4"/>
<dbReference type="Proteomes" id="UP000438182">
    <property type="component" value="Unassembled WGS sequence"/>
</dbReference>
<feature type="transmembrane region" description="Helical" evidence="2">
    <location>
        <begin position="64"/>
        <end position="83"/>
    </location>
</feature>
<organism evidence="4 5">
    <name type="scientific">Agromyces seonyuensis</name>
    <dbReference type="NCBI Taxonomy" id="2662446"/>
    <lineage>
        <taxon>Bacteria</taxon>
        <taxon>Bacillati</taxon>
        <taxon>Actinomycetota</taxon>
        <taxon>Actinomycetes</taxon>
        <taxon>Micrococcales</taxon>
        <taxon>Microbacteriaceae</taxon>
        <taxon>Agromyces</taxon>
    </lineage>
</organism>
<dbReference type="GO" id="GO:0005886">
    <property type="term" value="C:plasma membrane"/>
    <property type="evidence" value="ECO:0007669"/>
    <property type="project" value="TreeGrafter"/>
</dbReference>
<accession>A0A6I4P1I4</accession>
<dbReference type="RefSeq" id="WP_160426879.1">
    <property type="nucleotide sequence ID" value="NZ_WSTA01000115.1"/>
</dbReference>
<dbReference type="PANTHER" id="PTHR30487">
    <property type="entry name" value="TYPE 4 PREPILIN-LIKE PROTEINS LEADER PEPTIDE-PROCESSING ENZYME"/>
    <property type="match status" value="1"/>
</dbReference>
<keyword evidence="2" id="KW-1133">Transmembrane helix</keyword>
<sequence>MTAALLVGAVVGGWAAGWWPVRQFAAQHVNARGRFAASSRWVFAAVTSLVFLAIVWGVGLSPLLPVALVFAVAGVAASAVDLVEHRLPNAILLPAFLVIAVCVAAAGFTVGPEVLWQALAGGTAMLVVYGVVALLSPRSMGMGDVKLAGIIGITLGVFGLTTWVIGLLGAFLVGGLVALVTLARGRAGLGSAIPFGPSMVAGAIAGLLLG</sequence>
<feature type="transmembrane region" description="Helical" evidence="2">
    <location>
        <begin position="41"/>
        <end position="58"/>
    </location>
</feature>
<dbReference type="InterPro" id="IPR050882">
    <property type="entry name" value="Prepilin_peptidase/N-MTase"/>
</dbReference>
<evidence type="ECO:0000313" key="4">
    <source>
        <dbReference type="EMBL" id="MWC00242.1"/>
    </source>
</evidence>
<keyword evidence="2" id="KW-0812">Transmembrane</keyword>
<proteinExistence type="inferred from homology"/>
<gene>
    <name evidence="4" type="ORF">GB864_17005</name>
</gene>
<feature type="transmembrane region" description="Helical" evidence="2">
    <location>
        <begin position="114"/>
        <end position="135"/>
    </location>
</feature>
<comment type="similarity">
    <text evidence="1">Belongs to the peptidase A24 family.</text>
</comment>
<protein>
    <submittedName>
        <fullName evidence="4">Prepilin peptidase</fullName>
    </submittedName>
</protein>
<evidence type="ECO:0000313" key="5">
    <source>
        <dbReference type="Proteomes" id="UP000438182"/>
    </source>
</evidence>